<protein>
    <submittedName>
        <fullName evidence="5">FAD-binding protein</fullName>
    </submittedName>
</protein>
<evidence type="ECO:0000313" key="5">
    <source>
        <dbReference type="EMBL" id="MBO2006586.1"/>
    </source>
</evidence>
<evidence type="ECO:0000256" key="1">
    <source>
        <dbReference type="ARBA" id="ARBA00022630"/>
    </source>
</evidence>
<keyword evidence="2" id="KW-0560">Oxidoreductase</keyword>
<dbReference type="InterPro" id="IPR003953">
    <property type="entry name" value="FAD-dep_OxRdtase_2_FAD-bd"/>
</dbReference>
<sequence>MRSHTVAAEGAPPPSPGSRYLRLPLPRHRRRRRPAVRTGRGRSLRASVPARDDQLEQWGCPWSRKPDGSVNVRRFGGMKIERTCSPPTRPASTCCTPCSRPLKYPQIQRLTSTSCWISRG</sequence>
<reference evidence="5" key="1">
    <citation type="submission" date="2021-03" db="EMBL/GenBank/DDBJ databases">
        <title>Molecular epidemiology and mechanisms of colistin and carbapenem resistance in Enterobacteriaceae from clinical isolates, the environment and porcine samples in Pretoria, South Africa.</title>
        <authorList>
            <person name="Bogoshi D."/>
            <person name="Mbelle N.M."/>
            <person name="Naidoo V."/>
            <person name="Osei Sekyere J."/>
        </authorList>
    </citation>
    <scope>NUCLEOTIDE SEQUENCE</scope>
    <source>
        <strain evidence="5">C080</strain>
    </source>
</reference>
<feature type="compositionally biased region" description="Basic residues" evidence="3">
    <location>
        <begin position="25"/>
        <end position="43"/>
    </location>
</feature>
<dbReference type="EMBL" id="JAGETR010000010">
    <property type="protein sequence ID" value="MBO2006586.1"/>
    <property type="molecule type" value="Genomic_DNA"/>
</dbReference>
<evidence type="ECO:0000256" key="2">
    <source>
        <dbReference type="ARBA" id="ARBA00023002"/>
    </source>
</evidence>
<comment type="caution">
    <text evidence="5">The sequence shown here is derived from an EMBL/GenBank/DDBJ whole genome shotgun (WGS) entry which is preliminary data.</text>
</comment>
<dbReference type="InterPro" id="IPR036188">
    <property type="entry name" value="FAD/NAD-bd_sf"/>
</dbReference>
<name>A0A939NLH8_SERMA</name>
<dbReference type="GO" id="GO:0016491">
    <property type="term" value="F:oxidoreductase activity"/>
    <property type="evidence" value="ECO:0007669"/>
    <property type="project" value="UniProtKB-KW"/>
</dbReference>
<accession>A0A939NLH8</accession>
<feature type="domain" description="FAD-dependent oxidoreductase 2 FAD-binding" evidence="4">
    <location>
        <begin position="46"/>
        <end position="86"/>
    </location>
</feature>
<dbReference type="Gene3D" id="3.50.50.60">
    <property type="entry name" value="FAD/NAD(P)-binding domain"/>
    <property type="match status" value="1"/>
</dbReference>
<gene>
    <name evidence="5" type="ORF">J4732_01845</name>
</gene>
<dbReference type="AlphaFoldDB" id="A0A939NLH8"/>
<feature type="region of interest" description="Disordered" evidence="3">
    <location>
        <begin position="1"/>
        <end position="50"/>
    </location>
</feature>
<dbReference type="Pfam" id="PF00890">
    <property type="entry name" value="FAD_binding_2"/>
    <property type="match status" value="1"/>
</dbReference>
<evidence type="ECO:0000256" key="3">
    <source>
        <dbReference type="SAM" id="MobiDB-lite"/>
    </source>
</evidence>
<proteinExistence type="predicted"/>
<organism evidence="5">
    <name type="scientific">Serratia marcescens</name>
    <dbReference type="NCBI Taxonomy" id="615"/>
    <lineage>
        <taxon>Bacteria</taxon>
        <taxon>Pseudomonadati</taxon>
        <taxon>Pseudomonadota</taxon>
        <taxon>Gammaproteobacteria</taxon>
        <taxon>Enterobacterales</taxon>
        <taxon>Yersiniaceae</taxon>
        <taxon>Serratia</taxon>
    </lineage>
</organism>
<keyword evidence="1" id="KW-0285">Flavoprotein</keyword>
<evidence type="ECO:0000259" key="4">
    <source>
        <dbReference type="Pfam" id="PF00890"/>
    </source>
</evidence>